<sequence>MHKEAFKITYSNKNYLYLSIAIFATLLVTLGTISQFIFFSPGFVFYIPQDSVFSFGLIVAISVLSGIVASMSIYRMRLVKSGLKSGVGFFGSIIGAGAGACGCGPIGFSLVSALGTVGGTATAFLSNYETPLRLGSIAILGITYFISAKEITAKCKIVK</sequence>
<proteinExistence type="predicted"/>
<keyword evidence="1" id="KW-0472">Membrane</keyword>
<evidence type="ECO:0000313" key="3">
    <source>
        <dbReference type="Proteomes" id="UP000232412"/>
    </source>
</evidence>
<evidence type="ECO:0000256" key="1">
    <source>
        <dbReference type="SAM" id="Phobius"/>
    </source>
</evidence>
<evidence type="ECO:0000313" key="2">
    <source>
        <dbReference type="EMBL" id="SHO45749.1"/>
    </source>
</evidence>
<dbReference type="RefSeq" id="WP_101009754.1">
    <property type="nucleotide sequence ID" value="NZ_FRFC01000003.1"/>
</dbReference>
<feature type="transmembrane region" description="Helical" evidence="1">
    <location>
        <begin position="130"/>
        <end position="147"/>
    </location>
</feature>
<feature type="transmembrane region" description="Helical" evidence="1">
    <location>
        <begin position="86"/>
        <end position="110"/>
    </location>
</feature>
<protein>
    <submittedName>
        <fullName evidence="2">Uncharacterized protein</fullName>
    </submittedName>
</protein>
<name>A0A2H1EGU1_9ARCH</name>
<keyword evidence="1" id="KW-1133">Transmembrane helix</keyword>
<accession>A0A2H1EGU1</accession>
<dbReference type="OrthoDB" id="12097at2157"/>
<dbReference type="Proteomes" id="UP000232412">
    <property type="component" value="Unassembled WGS sequence"/>
</dbReference>
<feature type="transmembrane region" description="Helical" evidence="1">
    <location>
        <begin position="51"/>
        <end position="74"/>
    </location>
</feature>
<reference evidence="3" key="1">
    <citation type="submission" date="2016-12" db="EMBL/GenBank/DDBJ databases">
        <authorList>
            <person name="Herbold C."/>
        </authorList>
    </citation>
    <scope>NUCLEOTIDE SEQUENCE [LARGE SCALE GENOMIC DNA]</scope>
</reference>
<organism evidence="2 3">
    <name type="scientific">Nitrosotalea sinensis</name>
    <dbReference type="NCBI Taxonomy" id="1499975"/>
    <lineage>
        <taxon>Archaea</taxon>
        <taxon>Nitrososphaerota</taxon>
        <taxon>Nitrososphaeria</taxon>
        <taxon>Nitrosotaleales</taxon>
        <taxon>Nitrosotaleaceae</taxon>
        <taxon>Nitrosotalea</taxon>
    </lineage>
</organism>
<dbReference type="EMBL" id="FRFC01000003">
    <property type="protein sequence ID" value="SHO45749.1"/>
    <property type="molecule type" value="Genomic_DNA"/>
</dbReference>
<gene>
    <name evidence="2" type="ORF">NSIN_20767</name>
</gene>
<dbReference type="AlphaFoldDB" id="A0A2H1EGU1"/>
<keyword evidence="1" id="KW-0812">Transmembrane</keyword>
<keyword evidence="3" id="KW-1185">Reference proteome</keyword>
<feature type="transmembrane region" description="Helical" evidence="1">
    <location>
        <begin position="15"/>
        <end position="39"/>
    </location>
</feature>